<comment type="caution">
    <text evidence="1">The sequence shown here is derived from an EMBL/GenBank/DDBJ whole genome shotgun (WGS) entry which is preliminary data.</text>
</comment>
<sequence length="60" mass="7224">MDREKLLTYILDAYPYPIVFVDCDHIIRFMNKQAEYHYYQERGYDSLIGQSIFGCHNNQS</sequence>
<organism evidence="1">
    <name type="scientific">bioreactor metagenome</name>
    <dbReference type="NCBI Taxonomy" id="1076179"/>
    <lineage>
        <taxon>unclassified sequences</taxon>
        <taxon>metagenomes</taxon>
        <taxon>ecological metagenomes</taxon>
    </lineage>
</organism>
<gene>
    <name evidence="1" type="ORF">SDC9_199837</name>
</gene>
<dbReference type="Gene3D" id="3.30.450.20">
    <property type="entry name" value="PAS domain"/>
    <property type="match status" value="1"/>
</dbReference>
<name>A0A645IY83_9ZZZZ</name>
<dbReference type="AlphaFoldDB" id="A0A645IY83"/>
<proteinExistence type="predicted"/>
<dbReference type="SUPFAM" id="SSF55785">
    <property type="entry name" value="PYP-like sensor domain (PAS domain)"/>
    <property type="match status" value="1"/>
</dbReference>
<reference evidence="1" key="1">
    <citation type="submission" date="2019-08" db="EMBL/GenBank/DDBJ databases">
        <authorList>
            <person name="Kucharzyk K."/>
            <person name="Murdoch R.W."/>
            <person name="Higgins S."/>
            <person name="Loffler F."/>
        </authorList>
    </citation>
    <scope>NUCLEOTIDE SEQUENCE</scope>
</reference>
<accession>A0A645IY83</accession>
<dbReference type="EMBL" id="VSSQ01118041">
    <property type="protein sequence ID" value="MPN52183.1"/>
    <property type="molecule type" value="Genomic_DNA"/>
</dbReference>
<evidence type="ECO:0008006" key="2">
    <source>
        <dbReference type="Google" id="ProtNLM"/>
    </source>
</evidence>
<evidence type="ECO:0000313" key="1">
    <source>
        <dbReference type="EMBL" id="MPN52183.1"/>
    </source>
</evidence>
<protein>
    <recommendedName>
        <fullName evidence="2">PAS domain-containing protein</fullName>
    </recommendedName>
</protein>
<dbReference type="InterPro" id="IPR035965">
    <property type="entry name" value="PAS-like_dom_sf"/>
</dbReference>